<keyword evidence="3" id="KW-1185">Reference proteome</keyword>
<feature type="compositionally biased region" description="Polar residues" evidence="1">
    <location>
        <begin position="414"/>
        <end position="431"/>
    </location>
</feature>
<dbReference type="AlphaFoldDB" id="A0AA88Y4S9"/>
<evidence type="ECO:0000256" key="1">
    <source>
        <dbReference type="SAM" id="MobiDB-lite"/>
    </source>
</evidence>
<feature type="region of interest" description="Disordered" evidence="1">
    <location>
        <begin position="1"/>
        <end position="29"/>
    </location>
</feature>
<feature type="region of interest" description="Disordered" evidence="1">
    <location>
        <begin position="146"/>
        <end position="171"/>
    </location>
</feature>
<sequence length="465" mass="51897">MTTVIDKLRVKGAPAPRNSPTSPLMATSRANRPIPNTIISLDKSYDIILKHGNKNSVEFAYMNSSAPGRRLEYLSRVQHANFGISTMDSPYCVSEDQSIEDKPYFVLCGQPVSGVNNKTFNKYISDQRTGNYKTSAKEMHRVKTTKLAVKAKSEPSGRPRKSGMSIKSGISKQSVVSEFRDNASLHSDFNPPPSSAISIVSHKPMTEQKGGDKSPFELTGRGFKGGQVSIEKFVPRSADFMVKSVRQPARVTRQENTEKNVRSNDDDVGTLRTCLQVNSQPDHQSRPSTVGDYQSASQQKMAFAKNGIRLFNNPYRHMKHRENVLMRDRQVDMKSVRKITRLNTSSLHVTNDKHFDFPRGILRVPNPCSDTFLLQMLLAVNSPKVQSHHQKSVTGKYSDIALQRDLDEYMVVRTPSSQSKPASGAQRSQVVAKSGKSARSNLDHVEEDNSTWAGNEIDEEAIRQP</sequence>
<feature type="compositionally biased region" description="Low complexity" evidence="1">
    <location>
        <begin position="162"/>
        <end position="171"/>
    </location>
</feature>
<proteinExistence type="predicted"/>
<organism evidence="2 3">
    <name type="scientific">Pinctada imbricata</name>
    <name type="common">Atlantic pearl-oyster</name>
    <name type="synonym">Pinctada martensii</name>
    <dbReference type="NCBI Taxonomy" id="66713"/>
    <lineage>
        <taxon>Eukaryota</taxon>
        <taxon>Metazoa</taxon>
        <taxon>Spiralia</taxon>
        <taxon>Lophotrochozoa</taxon>
        <taxon>Mollusca</taxon>
        <taxon>Bivalvia</taxon>
        <taxon>Autobranchia</taxon>
        <taxon>Pteriomorphia</taxon>
        <taxon>Pterioida</taxon>
        <taxon>Pterioidea</taxon>
        <taxon>Pteriidae</taxon>
        <taxon>Pinctada</taxon>
    </lineage>
</organism>
<evidence type="ECO:0000313" key="3">
    <source>
        <dbReference type="Proteomes" id="UP001186944"/>
    </source>
</evidence>
<comment type="caution">
    <text evidence="2">The sequence shown here is derived from an EMBL/GenBank/DDBJ whole genome shotgun (WGS) entry which is preliminary data.</text>
</comment>
<reference evidence="2" key="1">
    <citation type="submission" date="2019-08" db="EMBL/GenBank/DDBJ databases">
        <title>The improved chromosome-level genome for the pearl oyster Pinctada fucata martensii using PacBio sequencing and Hi-C.</title>
        <authorList>
            <person name="Zheng Z."/>
        </authorList>
    </citation>
    <scope>NUCLEOTIDE SEQUENCE</scope>
    <source>
        <strain evidence="2">ZZ-2019</strain>
        <tissue evidence="2">Adductor muscle</tissue>
    </source>
</reference>
<dbReference type="Proteomes" id="UP001186944">
    <property type="component" value="Unassembled WGS sequence"/>
</dbReference>
<evidence type="ECO:0000313" key="2">
    <source>
        <dbReference type="EMBL" id="KAK3098078.1"/>
    </source>
</evidence>
<dbReference type="EMBL" id="VSWD01000007">
    <property type="protein sequence ID" value="KAK3098078.1"/>
    <property type="molecule type" value="Genomic_DNA"/>
</dbReference>
<name>A0AA88Y4S9_PINIB</name>
<gene>
    <name evidence="2" type="ORF">FSP39_015934</name>
</gene>
<accession>A0AA88Y4S9</accession>
<feature type="compositionally biased region" description="Polar residues" evidence="1">
    <location>
        <begin position="18"/>
        <end position="29"/>
    </location>
</feature>
<feature type="region of interest" description="Disordered" evidence="1">
    <location>
        <begin position="414"/>
        <end position="465"/>
    </location>
</feature>
<protein>
    <submittedName>
        <fullName evidence="2">Uncharacterized protein</fullName>
    </submittedName>
</protein>